<sequence>MASPSEDIEMRDAKDLLSLSPRGTAFVDAVIRPVTEVHTLSSHENSPEPTADHDIHTLVSDVDNDLKPPPSKKIKTSQSPPGSKPISAAGAGTTAKPKSVKAPRARSRSPTPPPQRQPPLQTIRLDIVLGGPDKYEVDITSLAKATGQRPTTPPPPKPDTSDSDGEETDRAKPKKKKKHHASEYYDVNDPFIDDSELNVDNRTHFAQTKQQGFYVSRGVVVLMSDSKSSKKPKSKKAAPAQAGPSKEEDGSKDQPISLLGEDKVDKKRKNYTIIEENGKKRKVLDIREFEPELQDYLNILKAHIAQQDWSNKGKFPADLKPILAEVALKAIELGEYDDDFFNLMPVLFPYNRFTMMKLIKRTVFQDHHDLLVKRQDDLLEQLAKLTTLYFPKAQEEWEKSVAAWHRRHERAKAATAETGGASTPSAGDTAHQEDSGMLSGGEGNDTENAPGTGKPENSRDAHPPAKKYRLTEEMRSIIWRLVMLSNECCRLENEKHELEVTGQQVSEQGSRKALYQKIVAAFPPGWLNSGQISREVSAMKKKMERDTAASDEVPPA</sequence>
<keyword evidence="6" id="KW-1185">Reference proteome</keyword>
<keyword evidence="1" id="KW-0597">Phosphoprotein</keyword>
<dbReference type="Proteomes" id="UP000053989">
    <property type="component" value="Unassembled WGS sequence"/>
</dbReference>
<dbReference type="InterPro" id="IPR014840">
    <property type="entry name" value="HRD"/>
</dbReference>
<evidence type="ECO:0000313" key="5">
    <source>
        <dbReference type="EMBL" id="KIM65542.1"/>
    </source>
</evidence>
<dbReference type="Pfam" id="PF08729">
    <property type="entry name" value="HUN"/>
    <property type="match status" value="1"/>
</dbReference>
<dbReference type="HOGENOM" id="CLU_022330_0_0_1"/>
<feature type="region of interest" description="Disordered" evidence="2">
    <location>
        <begin position="138"/>
        <end position="194"/>
    </location>
</feature>
<accession>A0A0C3AKR7</accession>
<evidence type="ECO:0000313" key="6">
    <source>
        <dbReference type="Proteomes" id="UP000053989"/>
    </source>
</evidence>
<evidence type="ECO:0000259" key="4">
    <source>
        <dbReference type="Pfam" id="PF14075"/>
    </source>
</evidence>
<feature type="domain" description="Hpc2-related" evidence="3">
    <location>
        <begin position="172"/>
        <end position="220"/>
    </location>
</feature>
<feature type="compositionally biased region" description="Basic and acidic residues" evidence="2">
    <location>
        <begin position="456"/>
        <end position="468"/>
    </location>
</feature>
<evidence type="ECO:0000259" key="3">
    <source>
        <dbReference type="Pfam" id="PF08729"/>
    </source>
</evidence>
<feature type="region of interest" description="Disordered" evidence="2">
    <location>
        <begin position="38"/>
        <end position="123"/>
    </location>
</feature>
<dbReference type="EMBL" id="KN822022">
    <property type="protein sequence ID" value="KIM65542.1"/>
    <property type="molecule type" value="Genomic_DNA"/>
</dbReference>
<evidence type="ECO:0000256" key="2">
    <source>
        <dbReference type="SAM" id="MobiDB-lite"/>
    </source>
</evidence>
<feature type="region of interest" description="Disordered" evidence="2">
    <location>
        <begin position="408"/>
        <end position="468"/>
    </location>
</feature>
<evidence type="ECO:0008006" key="7">
    <source>
        <dbReference type="Google" id="ProtNLM"/>
    </source>
</evidence>
<dbReference type="InterPro" id="IPR026947">
    <property type="entry name" value="UBN_middle_dom"/>
</dbReference>
<feature type="compositionally biased region" description="Basic residues" evidence="2">
    <location>
        <begin position="98"/>
        <end position="107"/>
    </location>
</feature>
<evidence type="ECO:0000256" key="1">
    <source>
        <dbReference type="ARBA" id="ARBA00022553"/>
    </source>
</evidence>
<dbReference type="STRING" id="1036808.A0A0C3AKR7"/>
<feature type="region of interest" description="Disordered" evidence="2">
    <location>
        <begin position="1"/>
        <end position="22"/>
    </location>
</feature>
<gene>
    <name evidence="5" type="ORF">SCLCIDRAFT_474779</name>
</gene>
<organism evidence="5 6">
    <name type="scientific">Scleroderma citrinum Foug A</name>
    <dbReference type="NCBI Taxonomy" id="1036808"/>
    <lineage>
        <taxon>Eukaryota</taxon>
        <taxon>Fungi</taxon>
        <taxon>Dikarya</taxon>
        <taxon>Basidiomycota</taxon>
        <taxon>Agaricomycotina</taxon>
        <taxon>Agaricomycetes</taxon>
        <taxon>Agaricomycetidae</taxon>
        <taxon>Boletales</taxon>
        <taxon>Sclerodermatineae</taxon>
        <taxon>Sclerodermataceae</taxon>
        <taxon>Scleroderma</taxon>
    </lineage>
</organism>
<feature type="region of interest" description="Disordered" evidence="2">
    <location>
        <begin position="225"/>
        <end position="261"/>
    </location>
</feature>
<dbReference type="Pfam" id="PF14075">
    <property type="entry name" value="UBN_AB"/>
    <property type="match status" value="1"/>
</dbReference>
<dbReference type="OrthoDB" id="5576775at2759"/>
<dbReference type="InParanoid" id="A0A0C3AKR7"/>
<proteinExistence type="predicted"/>
<reference evidence="6" key="2">
    <citation type="submission" date="2015-01" db="EMBL/GenBank/DDBJ databases">
        <title>Evolutionary Origins and Diversification of the Mycorrhizal Mutualists.</title>
        <authorList>
            <consortium name="DOE Joint Genome Institute"/>
            <consortium name="Mycorrhizal Genomics Consortium"/>
            <person name="Kohler A."/>
            <person name="Kuo A."/>
            <person name="Nagy L.G."/>
            <person name="Floudas D."/>
            <person name="Copeland A."/>
            <person name="Barry K.W."/>
            <person name="Cichocki N."/>
            <person name="Veneault-Fourrey C."/>
            <person name="LaButti K."/>
            <person name="Lindquist E.A."/>
            <person name="Lipzen A."/>
            <person name="Lundell T."/>
            <person name="Morin E."/>
            <person name="Murat C."/>
            <person name="Riley R."/>
            <person name="Ohm R."/>
            <person name="Sun H."/>
            <person name="Tunlid A."/>
            <person name="Henrissat B."/>
            <person name="Grigoriev I.V."/>
            <person name="Hibbett D.S."/>
            <person name="Martin F."/>
        </authorList>
    </citation>
    <scope>NUCLEOTIDE SEQUENCE [LARGE SCALE GENOMIC DNA]</scope>
    <source>
        <strain evidence="6">Foug A</strain>
    </source>
</reference>
<protein>
    <recommendedName>
        <fullName evidence="7">Ubinuclein middle domain-containing protein</fullName>
    </recommendedName>
</protein>
<feature type="domain" description="Ubinuclein middle" evidence="4">
    <location>
        <begin position="288"/>
        <end position="534"/>
    </location>
</feature>
<feature type="compositionally biased region" description="Polar residues" evidence="2">
    <location>
        <begin position="38"/>
        <end position="48"/>
    </location>
</feature>
<reference evidence="5 6" key="1">
    <citation type="submission" date="2014-04" db="EMBL/GenBank/DDBJ databases">
        <authorList>
            <consortium name="DOE Joint Genome Institute"/>
            <person name="Kuo A."/>
            <person name="Kohler A."/>
            <person name="Nagy L.G."/>
            <person name="Floudas D."/>
            <person name="Copeland A."/>
            <person name="Barry K.W."/>
            <person name="Cichocki N."/>
            <person name="Veneault-Fourrey C."/>
            <person name="LaButti K."/>
            <person name="Lindquist E.A."/>
            <person name="Lipzen A."/>
            <person name="Lundell T."/>
            <person name="Morin E."/>
            <person name="Murat C."/>
            <person name="Sun H."/>
            <person name="Tunlid A."/>
            <person name="Henrissat B."/>
            <person name="Grigoriev I.V."/>
            <person name="Hibbett D.S."/>
            <person name="Martin F."/>
            <person name="Nordberg H.P."/>
            <person name="Cantor M.N."/>
            <person name="Hua S.X."/>
        </authorList>
    </citation>
    <scope>NUCLEOTIDE SEQUENCE [LARGE SCALE GENOMIC DNA]</scope>
    <source>
        <strain evidence="5 6">Foug A</strain>
    </source>
</reference>
<name>A0A0C3AKR7_9AGAM</name>
<dbReference type="AlphaFoldDB" id="A0A0C3AKR7"/>